<evidence type="ECO:0000313" key="3">
    <source>
        <dbReference type="Proteomes" id="UP000027471"/>
    </source>
</evidence>
<proteinExistence type="predicted"/>
<keyword evidence="1" id="KW-1133">Transmembrane helix</keyword>
<feature type="transmembrane region" description="Helical" evidence="1">
    <location>
        <begin position="99"/>
        <end position="125"/>
    </location>
</feature>
<dbReference type="eggNOG" id="ENOG5032CCB">
    <property type="taxonomic scope" value="Bacteria"/>
</dbReference>
<dbReference type="Proteomes" id="UP000027471">
    <property type="component" value="Unassembled WGS sequence"/>
</dbReference>
<reference evidence="2 3" key="1">
    <citation type="journal article" date="2015" name="Antonie Van Leeuwenhoek">
        <title>Thioclava indica sp. nov., isolated from surface seawater of the Indian Ocean.</title>
        <authorList>
            <person name="Liu Y."/>
            <person name="Lai Q."/>
            <person name="Du J."/>
            <person name="Xu H."/>
            <person name="Jiang L."/>
            <person name="Shao Z."/>
        </authorList>
    </citation>
    <scope>NUCLEOTIDE SEQUENCE [LARGE SCALE GENOMIC DNA]</scope>
    <source>
        <strain evidence="2 3">DT23-4</strain>
    </source>
</reference>
<accession>A0A074JNA9</accession>
<dbReference type="AlphaFoldDB" id="A0A074JNA9"/>
<keyword evidence="1" id="KW-0472">Membrane</keyword>
<dbReference type="RefSeq" id="WP_038131631.1">
    <property type="nucleotide sequence ID" value="NZ_AUNB01000040.1"/>
</dbReference>
<comment type="caution">
    <text evidence="2">The sequence shown here is derived from an EMBL/GenBank/DDBJ whole genome shotgun (WGS) entry which is preliminary data.</text>
</comment>
<name>A0A074JNA9_9RHOB</name>
<dbReference type="OrthoDB" id="7860973at2"/>
<organism evidence="2 3">
    <name type="scientific">Thioclava indica</name>
    <dbReference type="NCBI Taxonomy" id="1353528"/>
    <lineage>
        <taxon>Bacteria</taxon>
        <taxon>Pseudomonadati</taxon>
        <taxon>Pseudomonadota</taxon>
        <taxon>Alphaproteobacteria</taxon>
        <taxon>Rhodobacterales</taxon>
        <taxon>Paracoccaceae</taxon>
        <taxon>Thioclava</taxon>
    </lineage>
</organism>
<keyword evidence="1" id="KW-0812">Transmembrane</keyword>
<keyword evidence="3" id="KW-1185">Reference proteome</keyword>
<dbReference type="EMBL" id="AUNB01000040">
    <property type="protein sequence ID" value="KEO57425.1"/>
    <property type="molecule type" value="Genomic_DNA"/>
</dbReference>
<protein>
    <submittedName>
        <fullName evidence="2">Uncharacterized protein</fullName>
    </submittedName>
</protein>
<feature type="transmembrane region" description="Helical" evidence="1">
    <location>
        <begin position="211"/>
        <end position="236"/>
    </location>
</feature>
<feature type="transmembrane region" description="Helical" evidence="1">
    <location>
        <begin position="71"/>
        <end position="93"/>
    </location>
</feature>
<feature type="transmembrane region" description="Helical" evidence="1">
    <location>
        <begin position="173"/>
        <end position="199"/>
    </location>
</feature>
<evidence type="ECO:0000256" key="1">
    <source>
        <dbReference type="SAM" id="Phobius"/>
    </source>
</evidence>
<evidence type="ECO:0000313" key="2">
    <source>
        <dbReference type="EMBL" id="KEO57425.1"/>
    </source>
</evidence>
<dbReference type="STRING" id="1353528.DT23_04975"/>
<gene>
    <name evidence="2" type="ORF">DT23_04975</name>
</gene>
<sequence length="276" mass="31053">MQPFIFLVLMMKSTKEKHFKMGVIQRLATTLQNYASSEFGEYFYSDEYLEGLAKQRLSNETKLRKSIQATIVSAFGIALFQQISGNITAWGLSLPLPSLTVYFLCLVSSASMLALTINFIDIIIIDRFIHVLGSRRGIYQYSLFTLKYGASNLWANAFAPTYLGLRSNMLQKVLFSLFGVTLLLAAFSLYIFPAIILIYKFTETPLNQLPTFAIFMIATSGLIIASTFALGASFLIRFKFSEAKLPEPFSPFVLPNAKQMGDPRAFQISARKTQRQ</sequence>